<comment type="caution">
    <text evidence="11">The sequence shown here is derived from an EMBL/GenBank/DDBJ whole genome shotgun (WGS) entry which is preliminary data.</text>
</comment>
<accession>A0A833QKU2</accession>
<dbReference type="Pfam" id="PF01734">
    <property type="entry name" value="Patatin"/>
    <property type="match status" value="1"/>
</dbReference>
<dbReference type="PANTHER" id="PTHR32241">
    <property type="entry name" value="PATATIN-LIKE PROTEIN 6"/>
    <property type="match status" value="1"/>
</dbReference>
<dbReference type="GO" id="GO:0006952">
    <property type="term" value="P:defense response"/>
    <property type="evidence" value="ECO:0007669"/>
    <property type="project" value="UniProtKB-KW"/>
</dbReference>
<dbReference type="PROSITE" id="PS51635">
    <property type="entry name" value="PNPLA"/>
    <property type="match status" value="1"/>
</dbReference>
<dbReference type="Proteomes" id="UP000623129">
    <property type="component" value="Unassembled WGS sequence"/>
</dbReference>
<dbReference type="OrthoDB" id="630895at2759"/>
<feature type="region of interest" description="Disordered" evidence="9">
    <location>
        <begin position="426"/>
        <end position="477"/>
    </location>
</feature>
<evidence type="ECO:0000256" key="8">
    <source>
        <dbReference type="RuleBase" id="RU361262"/>
    </source>
</evidence>
<dbReference type="InterPro" id="IPR002641">
    <property type="entry name" value="PNPLA_dom"/>
</dbReference>
<evidence type="ECO:0000313" key="11">
    <source>
        <dbReference type="EMBL" id="KAF3321638.1"/>
    </source>
</evidence>
<comment type="function">
    <text evidence="8">Lipolytic acyl hydrolase (LAH).</text>
</comment>
<evidence type="ECO:0000313" key="12">
    <source>
        <dbReference type="Proteomes" id="UP000623129"/>
    </source>
</evidence>
<comment type="domain">
    <text evidence="8">The nitrogen atoms of the two glycine residues in the GGXR motif define the oxyanion hole, and stabilize the oxyanion that forms during the nucleophilic attack by the catalytic serine during substrate cleavage.</text>
</comment>
<dbReference type="CDD" id="cd07199">
    <property type="entry name" value="Pat17_PNPLA8_PNPLA9_like"/>
    <property type="match status" value="1"/>
</dbReference>
<dbReference type="InterPro" id="IPR016035">
    <property type="entry name" value="Acyl_Trfase/lysoPLipase"/>
</dbReference>
<evidence type="ECO:0000256" key="1">
    <source>
        <dbReference type="ARBA" id="ARBA00010240"/>
    </source>
</evidence>
<dbReference type="GO" id="GO:0016042">
    <property type="term" value="P:lipid catabolic process"/>
    <property type="evidence" value="ECO:0007669"/>
    <property type="project" value="UniProtKB-KW"/>
</dbReference>
<keyword evidence="2 8" id="KW-0378">Hydrolase</keyword>
<dbReference type="AlphaFoldDB" id="A0A833QKU2"/>
<sequence length="491" mass="52037">MATTTASPPPPSSILDPSFDVDKLSYEIFSILESKFLFGYDDPKLFLPSLPPTPTYSPSPLTTPRSRPSPGKVCILSIDGGGRAADGLLAGAALARLESSLRTRSGDPSARISDFFDVLAGSGAGGVLACMLSARSPHGRPLFSAEEALQFLIKNLKKTWSKKRKGLIFRNSSGRVKSFKKLFGEMTLKDTVRPVLVPCYDLATGSAFLFSRADAIENEGYDFKVREVCEATCCDGIDGGIEAKSVDGKRRVVAVGGGVTMGNPTAAAITHVLNNKKEFPLAGGVDDLLVVSIGSSDPGCPKAAGEASEGEIVRIAAEGVADMVDQAVAMAFGRSRTSNYIRIQVPSNASGPSLAKSKMANSSFSDMKKVVGEAEDMLSQRNIESVLFRGKKLADQTNAEKLEWFAHELMKEHDRRKASPLPTVLVKQQPTTPRQPMTPTTPTTATTSAATTPARTAANTPARTAATTPARTAASSPSYSNLVGQMLTTIL</sequence>
<evidence type="ECO:0000256" key="5">
    <source>
        <dbReference type="ARBA" id="ARBA00023098"/>
    </source>
</evidence>
<proteinExistence type="inferred from homology"/>
<organism evidence="11 12">
    <name type="scientific">Carex littledalei</name>
    <dbReference type="NCBI Taxonomy" id="544730"/>
    <lineage>
        <taxon>Eukaryota</taxon>
        <taxon>Viridiplantae</taxon>
        <taxon>Streptophyta</taxon>
        <taxon>Embryophyta</taxon>
        <taxon>Tracheophyta</taxon>
        <taxon>Spermatophyta</taxon>
        <taxon>Magnoliopsida</taxon>
        <taxon>Liliopsida</taxon>
        <taxon>Poales</taxon>
        <taxon>Cyperaceae</taxon>
        <taxon>Cyperoideae</taxon>
        <taxon>Cariceae</taxon>
        <taxon>Carex</taxon>
        <taxon>Carex subgen. Euthyceras</taxon>
    </lineage>
</organism>
<evidence type="ECO:0000256" key="3">
    <source>
        <dbReference type="ARBA" id="ARBA00022821"/>
    </source>
</evidence>
<dbReference type="Gene3D" id="3.40.1090.10">
    <property type="entry name" value="Cytosolic phospholipase A2 catalytic domain"/>
    <property type="match status" value="1"/>
</dbReference>
<evidence type="ECO:0000256" key="6">
    <source>
        <dbReference type="ARBA" id="ARBA00025642"/>
    </source>
</evidence>
<feature type="domain" description="PNPLA" evidence="10">
    <location>
        <begin position="76"/>
        <end position="269"/>
    </location>
</feature>
<dbReference type="EC" id="3.1.1.-" evidence="8"/>
<evidence type="ECO:0000256" key="4">
    <source>
        <dbReference type="ARBA" id="ARBA00022963"/>
    </source>
</evidence>
<keyword evidence="12" id="KW-1185">Reference proteome</keyword>
<comment type="caution">
    <text evidence="7">Lacks conserved residue(s) required for the propagation of feature annotation.</text>
</comment>
<name>A0A833QKU2_9POAL</name>
<keyword evidence="5 8" id="KW-0443">Lipid metabolism</keyword>
<keyword evidence="3" id="KW-0611">Plant defense</keyword>
<evidence type="ECO:0000256" key="9">
    <source>
        <dbReference type="SAM" id="MobiDB-lite"/>
    </source>
</evidence>
<dbReference type="PANTHER" id="PTHR32241:SF12">
    <property type="entry name" value="OS03G0784100 PROTEIN"/>
    <property type="match status" value="1"/>
</dbReference>
<comment type="function">
    <text evidence="6">Possesses non-specific lipolytic acyl hydrolase (LAH) activity. Hydrolyzes phospholipids as well as galactolipids. May play a role in disease resistance.</text>
</comment>
<evidence type="ECO:0000256" key="2">
    <source>
        <dbReference type="ARBA" id="ARBA00022801"/>
    </source>
</evidence>
<dbReference type="EMBL" id="SWLB01000026">
    <property type="protein sequence ID" value="KAF3321638.1"/>
    <property type="molecule type" value="Genomic_DNA"/>
</dbReference>
<evidence type="ECO:0000259" key="10">
    <source>
        <dbReference type="PROSITE" id="PS51635"/>
    </source>
</evidence>
<evidence type="ECO:0000256" key="7">
    <source>
        <dbReference type="PROSITE-ProRule" id="PRU01161"/>
    </source>
</evidence>
<comment type="similarity">
    <text evidence="1 8">Belongs to the patatin family.</text>
</comment>
<reference evidence="11" key="1">
    <citation type="submission" date="2020-01" db="EMBL/GenBank/DDBJ databases">
        <title>Genome sequence of Kobresia littledalei, the first chromosome-level genome in the family Cyperaceae.</title>
        <authorList>
            <person name="Qu G."/>
        </authorList>
    </citation>
    <scope>NUCLEOTIDE SEQUENCE</scope>
    <source>
        <strain evidence="11">C.B.Clarke</strain>
        <tissue evidence="11">Leaf</tissue>
    </source>
</reference>
<keyword evidence="4 8" id="KW-0442">Lipid degradation</keyword>
<gene>
    <name evidence="11" type="ORF">FCM35_KLT13854</name>
</gene>
<protein>
    <recommendedName>
        <fullName evidence="8">Patatin</fullName>
        <ecNumber evidence="8">3.1.1.-</ecNumber>
    </recommendedName>
</protein>
<feature type="compositionally biased region" description="Low complexity" evidence="9">
    <location>
        <begin position="430"/>
        <end position="477"/>
    </location>
</feature>
<dbReference type="GO" id="GO:0016787">
    <property type="term" value="F:hydrolase activity"/>
    <property type="evidence" value="ECO:0007669"/>
    <property type="project" value="UniProtKB-KW"/>
</dbReference>
<dbReference type="SUPFAM" id="SSF52151">
    <property type="entry name" value="FabD/lysophospholipase-like"/>
    <property type="match status" value="1"/>
</dbReference>